<dbReference type="Gene3D" id="3.10.129.10">
    <property type="entry name" value="Hotdog Thioesterase"/>
    <property type="match status" value="1"/>
</dbReference>
<organism evidence="1 2">
    <name type="scientific">Reinekea marina</name>
    <dbReference type="NCBI Taxonomy" id="1310421"/>
    <lineage>
        <taxon>Bacteria</taxon>
        <taxon>Pseudomonadati</taxon>
        <taxon>Pseudomonadota</taxon>
        <taxon>Gammaproteobacteria</taxon>
        <taxon>Oceanospirillales</taxon>
        <taxon>Saccharospirillaceae</taxon>
        <taxon>Reinekea</taxon>
    </lineage>
</organism>
<dbReference type="InterPro" id="IPR027961">
    <property type="entry name" value="DUF4442"/>
</dbReference>
<reference evidence="2" key="1">
    <citation type="journal article" date="2019" name="Int. J. Syst. Evol. Microbiol.">
        <title>The Global Catalogue of Microorganisms (GCM) 10K type strain sequencing project: providing services to taxonomists for standard genome sequencing and annotation.</title>
        <authorList>
            <consortium name="The Broad Institute Genomics Platform"/>
            <consortium name="The Broad Institute Genome Sequencing Center for Infectious Disease"/>
            <person name="Wu L."/>
            <person name="Ma J."/>
        </authorList>
    </citation>
    <scope>NUCLEOTIDE SEQUENCE [LARGE SCALE GENOMIC DNA]</scope>
    <source>
        <strain evidence="2">CECT 8288</strain>
    </source>
</reference>
<evidence type="ECO:0000313" key="1">
    <source>
        <dbReference type="EMBL" id="MFC3702994.1"/>
    </source>
</evidence>
<keyword evidence="2" id="KW-1185">Reference proteome</keyword>
<dbReference type="InterPro" id="IPR029069">
    <property type="entry name" value="HotDog_dom_sf"/>
</dbReference>
<proteinExistence type="predicted"/>
<dbReference type="EMBL" id="JBHRYN010000069">
    <property type="protein sequence ID" value="MFC3702994.1"/>
    <property type="molecule type" value="Genomic_DNA"/>
</dbReference>
<gene>
    <name evidence="1" type="ORF">ACFOND_15290</name>
</gene>
<dbReference type="Pfam" id="PF14539">
    <property type="entry name" value="DUF4442"/>
    <property type="match status" value="1"/>
</dbReference>
<name>A0ABV7WXE8_9GAMM</name>
<protein>
    <submittedName>
        <fullName evidence="1">DUF4442 domain-containing protein</fullName>
    </submittedName>
</protein>
<comment type="caution">
    <text evidence="1">The sequence shown here is derived from an EMBL/GenBank/DDBJ whole genome shotgun (WGS) entry which is preliminary data.</text>
</comment>
<dbReference type="Proteomes" id="UP001595710">
    <property type="component" value="Unassembled WGS sequence"/>
</dbReference>
<accession>A0ABV7WXE8</accession>
<evidence type="ECO:0000313" key="2">
    <source>
        <dbReference type="Proteomes" id="UP001595710"/>
    </source>
</evidence>
<sequence>MTQLNKVSKTVARLEKAPKFMRTWVLSTAFGTMIPYAGRSKVRVEKLTHSQSVITIKNKRSVQNHIGSIHATAIAIAAESATGYLVAMNVPDSSVPVIKTLKVDYEKRCKGNITAEAHLTDAQREQIKTQEKGEVTVPVTIIDGENKQPVQCEMIWAWTPKRR</sequence>
<dbReference type="SUPFAM" id="SSF54637">
    <property type="entry name" value="Thioesterase/thiol ester dehydrase-isomerase"/>
    <property type="match status" value="1"/>
</dbReference>
<dbReference type="RefSeq" id="WP_290280153.1">
    <property type="nucleotide sequence ID" value="NZ_JAUFQI010000001.1"/>
</dbReference>